<dbReference type="Gene3D" id="2.120.10.30">
    <property type="entry name" value="TolB, C-terminal domain"/>
    <property type="match status" value="1"/>
</dbReference>
<dbReference type="SUPFAM" id="SSF63829">
    <property type="entry name" value="Calcium-dependent phosphotriesterase"/>
    <property type="match status" value="1"/>
</dbReference>
<sequence>MHLPAPTYSFNIPSVHDGTELECRLYLPLDLLQSDGARKWHIRVGFIGGEVLRGCFVVGTFNFRGAGESGGRTSWTAKPELADYVSFYGFMLHYLRLLKDHTRQEDKGPDPSSAPPVESAGDSRTASGEVHLILGGYSYGSMIASHLPTVDVVARLFAEGDVGTSFHQIRQAAKELSAQSIKSVRGTDMPSTSSKFASREWSTTVEDVTRTTISYLLVSPLLPPVNLLLTFSAQSQPTSSAHTEHWQFTEITTHSLPPTNYFAVRHSGEVLATQMLDPRILQVDPDGKLPPIVIHSWAEGASAGKYDGVLGITETRHDEFYVAVAGQYDENMKLLPNSTNYIFRVDFDTLEVSSAGEVLSNATVVELTSLDGSQLVNGATTLNEDAILVSDSSNGWVYKVDVRTGAYDVIVDDPLMKKNSGAEGKAGVNGIKVFGGYLYWTNTDAGLLARIKINDDGKPCGVSEIVASNLTEADDFTLDENGTAYIALGPLENEVRVVRPGGSNRLAAVDGPTAARFGRQHGDHHRLYFSTHGA</sequence>
<evidence type="ECO:0000313" key="3">
    <source>
        <dbReference type="Proteomes" id="UP000813423"/>
    </source>
</evidence>
<feature type="region of interest" description="Disordered" evidence="1">
    <location>
        <begin position="103"/>
        <end position="125"/>
    </location>
</feature>
<proteinExistence type="predicted"/>
<dbReference type="EMBL" id="JAIBSC010000013">
    <property type="protein sequence ID" value="KAH1909473.1"/>
    <property type="molecule type" value="Genomic_DNA"/>
</dbReference>
<evidence type="ECO:0000256" key="1">
    <source>
        <dbReference type="SAM" id="MobiDB-lite"/>
    </source>
</evidence>
<dbReference type="Gene3D" id="3.40.50.1820">
    <property type="entry name" value="alpha/beta hydrolase"/>
    <property type="match status" value="1"/>
</dbReference>
<dbReference type="PANTHER" id="PTHR42060">
    <property type="entry name" value="NHL REPEAT-CONTAINING PROTEIN-RELATED"/>
    <property type="match status" value="1"/>
</dbReference>
<accession>A0A9P8NN92</accession>
<dbReference type="InterPro" id="IPR011042">
    <property type="entry name" value="6-blade_b-propeller_TolB-like"/>
</dbReference>
<dbReference type="AlphaFoldDB" id="A0A9P8NN92"/>
<comment type="caution">
    <text evidence="2">The sequence shown here is derived from an EMBL/GenBank/DDBJ whole genome shotgun (WGS) entry which is preliminary data.</text>
</comment>
<gene>
    <name evidence="2" type="ORF">KXV57_001631</name>
</gene>
<name>A0A9P8NN92_ASPFM</name>
<evidence type="ECO:0008006" key="4">
    <source>
        <dbReference type="Google" id="ProtNLM"/>
    </source>
</evidence>
<protein>
    <recommendedName>
        <fullName evidence="4">SMP-30/Gluconolactonase/LRE-like region domain-containing protein</fullName>
    </recommendedName>
</protein>
<dbReference type="PANTHER" id="PTHR42060:SF1">
    <property type="entry name" value="NHL REPEAT-CONTAINING PROTEIN"/>
    <property type="match status" value="1"/>
</dbReference>
<evidence type="ECO:0000313" key="2">
    <source>
        <dbReference type="EMBL" id="KAH1909473.1"/>
    </source>
</evidence>
<dbReference type="InterPro" id="IPR029058">
    <property type="entry name" value="AB_hydrolase_fold"/>
</dbReference>
<dbReference type="Proteomes" id="UP000813423">
    <property type="component" value="Unassembled WGS sequence"/>
</dbReference>
<reference evidence="2" key="1">
    <citation type="submission" date="2021-08" db="EMBL/GenBank/DDBJ databases">
        <title>Global Aspergillus fumigatus from environmental and clinical sources.</title>
        <authorList>
            <person name="Barber A."/>
            <person name="Sae-Ong T."/>
        </authorList>
    </citation>
    <scope>NUCLEOTIDE SEQUENCE</scope>
    <source>
        <strain evidence="2">NRZ-2016-071</strain>
    </source>
</reference>
<dbReference type="InterPro" id="IPR052998">
    <property type="entry name" value="Hetero-Diels-Alderase-like"/>
</dbReference>
<organism evidence="2 3">
    <name type="scientific">Aspergillus fumigatus</name>
    <name type="common">Neosartorya fumigata</name>
    <dbReference type="NCBI Taxonomy" id="746128"/>
    <lineage>
        <taxon>Eukaryota</taxon>
        <taxon>Fungi</taxon>
        <taxon>Dikarya</taxon>
        <taxon>Ascomycota</taxon>
        <taxon>Pezizomycotina</taxon>
        <taxon>Eurotiomycetes</taxon>
        <taxon>Eurotiomycetidae</taxon>
        <taxon>Eurotiales</taxon>
        <taxon>Aspergillaceae</taxon>
        <taxon>Aspergillus</taxon>
        <taxon>Aspergillus subgen. Fumigati</taxon>
    </lineage>
</organism>
<dbReference type="SUPFAM" id="SSF53474">
    <property type="entry name" value="alpha/beta-Hydrolases"/>
    <property type="match status" value="1"/>
</dbReference>